<dbReference type="EMBL" id="JXSQ01000023">
    <property type="protein sequence ID" value="KIP51772.1"/>
    <property type="molecule type" value="Genomic_DNA"/>
</dbReference>
<gene>
    <name evidence="3" type="ORF">SD72_13450</name>
</gene>
<keyword evidence="1" id="KW-0812">Transmembrane</keyword>
<name>A0A0D0IKY2_9MICO</name>
<protein>
    <recommendedName>
        <fullName evidence="2">Bacterial Ig-like domain-containing protein</fullName>
    </recommendedName>
</protein>
<dbReference type="Pfam" id="PF19077">
    <property type="entry name" value="Big_13"/>
    <property type="match status" value="1"/>
</dbReference>
<sequence>MGMQLRPIQQHRARRVLRRWTSGLIAAALVAGGVIAMQAGLPVERAEAAELDAPQLYKMQGFYDRIDDDVDELRADLVLKVPTGFVNPETGALQSVDGKQLRIGYDYSPSSVRNMNYRNTLVGAAGATAWANNRDEYFTIHSVIHSGKNDFLVISIEGDMDIPNRVDANNSVGGNKTPMNWYFSYSATGGTGWISSALTVESIPYYAYYGGMTASVKTGPQIKLQWDGIYSLWSGDQANWGQVLDFGLNGHAPGVFPTNSFAVDMVNHAMGTATRGPAGSVSDSYWYAWVHEDNTIVDTITPSPIHVTGYPPSKSRNTATNRVSKNMVQGTAPTLAWTLDQAAQGLTDRVSPQGAIDFNGAGGNGYYRLLVWPESRNPETVTVDNGSPVISYTAADLFDASGSLTQLGIDQSWIPASAYYGYHIDLPEAPEITVPAHGSHTNANTAVELSGTGTPGKTITLKLAQGRTITNTNDPSLTTIVDGDHEGVHAGDVVVQPDGTWNYTYRPSAPLTDGEYTVVALQTDQTPGNYHLTSPPSNPNDPADPTSWGVTFTMDTVAPAAPTMLCLASPTEDTTPTISGGNAEANATVHVSEAEERMGEGIVTGANWSYTVDPALKNGTYSFTATQVDRAGNESPRSAPACELRVAVPVDALGQKVVAEIANPVPELPSADAANWEVTLSDGTETVTMSPDEPRKLKRDTTYTIGERLRTEPAPETIASQYTQLGGLACVDAKGEDLPTGVLNPEAQTLNIASDLEIAEPISCSVTNQSAHVSLLTQRLGGQTSQPAEGWALSGSSAGAADISLGTDTPQSLASPGSYQLQATAPTGLSVVGVQALDLARPECAFDAGEAAGVPSECWVDVAKDASGEAAIPQGKHSVFRIVAAAPADIPPLPLTGGLGTWVFTAGSAAALAFAAATMLRRRILANRIATSRLESGQ</sequence>
<dbReference type="GO" id="GO:0005975">
    <property type="term" value="P:carbohydrate metabolic process"/>
    <property type="evidence" value="ECO:0007669"/>
    <property type="project" value="UniProtKB-ARBA"/>
</dbReference>
<proteinExistence type="predicted"/>
<dbReference type="AlphaFoldDB" id="A0A0D0IKY2"/>
<keyword evidence="1" id="KW-1133">Transmembrane helix</keyword>
<comment type="caution">
    <text evidence="3">The sequence shown here is derived from an EMBL/GenBank/DDBJ whole genome shotgun (WGS) entry which is preliminary data.</text>
</comment>
<dbReference type="Proteomes" id="UP000032120">
    <property type="component" value="Unassembled WGS sequence"/>
</dbReference>
<feature type="domain" description="Bacterial Ig-like" evidence="2">
    <location>
        <begin position="571"/>
        <end position="638"/>
    </location>
</feature>
<feature type="transmembrane region" description="Helical" evidence="1">
    <location>
        <begin position="899"/>
        <end position="920"/>
    </location>
</feature>
<organism evidence="3 4">
    <name type="scientific">Leucobacter komagatae</name>
    <dbReference type="NCBI Taxonomy" id="55969"/>
    <lineage>
        <taxon>Bacteria</taxon>
        <taxon>Bacillati</taxon>
        <taxon>Actinomycetota</taxon>
        <taxon>Actinomycetes</taxon>
        <taxon>Micrococcales</taxon>
        <taxon>Microbacteriaceae</taxon>
        <taxon>Leucobacter</taxon>
    </lineage>
</organism>
<dbReference type="InterPro" id="IPR044016">
    <property type="entry name" value="Big_13"/>
</dbReference>
<evidence type="ECO:0000256" key="1">
    <source>
        <dbReference type="SAM" id="Phobius"/>
    </source>
</evidence>
<accession>A0A0D0IKY2</accession>
<keyword evidence="1" id="KW-0472">Membrane</keyword>
<dbReference type="OrthoDB" id="4122883at2"/>
<reference evidence="3 4" key="1">
    <citation type="submission" date="2015-01" db="EMBL/GenBank/DDBJ databases">
        <title>Draft genome sequence of Leucobacter komagatae strain VKM ST2845.</title>
        <authorList>
            <person name="Karlyshev A.V."/>
            <person name="Kudryashova E.B."/>
        </authorList>
    </citation>
    <scope>NUCLEOTIDE SEQUENCE [LARGE SCALE GENOMIC DNA]</scope>
    <source>
        <strain evidence="3 4">VKM ST2845</strain>
    </source>
</reference>
<evidence type="ECO:0000313" key="3">
    <source>
        <dbReference type="EMBL" id="KIP51772.1"/>
    </source>
</evidence>
<dbReference type="RefSeq" id="WP_042544977.1">
    <property type="nucleotide sequence ID" value="NZ_JXSQ01000023.1"/>
</dbReference>
<evidence type="ECO:0000259" key="2">
    <source>
        <dbReference type="Pfam" id="PF19077"/>
    </source>
</evidence>
<evidence type="ECO:0000313" key="4">
    <source>
        <dbReference type="Proteomes" id="UP000032120"/>
    </source>
</evidence>
<dbReference type="InterPro" id="IPR013783">
    <property type="entry name" value="Ig-like_fold"/>
</dbReference>
<dbReference type="Gene3D" id="2.60.40.10">
    <property type="entry name" value="Immunoglobulins"/>
    <property type="match status" value="2"/>
</dbReference>
<dbReference type="NCBIfam" id="NF033510">
    <property type="entry name" value="Ca_tandemer"/>
    <property type="match status" value="1"/>
</dbReference>
<keyword evidence="4" id="KW-1185">Reference proteome</keyword>